<name>A0A315XPT4_9EURY</name>
<organism evidence="1 2">
    <name type="scientific">Methanobrevibacter thaueri</name>
    <dbReference type="NCBI Taxonomy" id="190975"/>
    <lineage>
        <taxon>Archaea</taxon>
        <taxon>Methanobacteriati</taxon>
        <taxon>Methanobacteriota</taxon>
        <taxon>Methanomada group</taxon>
        <taxon>Methanobacteria</taxon>
        <taxon>Methanobacteriales</taxon>
        <taxon>Methanobacteriaceae</taxon>
        <taxon>Methanobrevibacter</taxon>
    </lineage>
</organism>
<proteinExistence type="predicted"/>
<sequence length="134" mass="15379">MYFEHKKVNPNEEISMMNATELFEALIELGLTDSQEYKEEVLPQIDTAMNLHPEITFDEIAETFIDDILDIEDVLENVNVEILYVEDYVGTDYGYYDCSYTLGYRITGAYTCECGAYFVKTESHNYCGNCGAKI</sequence>
<reference evidence="1 2" key="1">
    <citation type="submission" date="2017-03" db="EMBL/GenBank/DDBJ databases">
        <title>Genome sequence of Methanobrevibacter thaueri.</title>
        <authorList>
            <person name="Poehlein A."/>
            <person name="Seedorf H."/>
            <person name="Daniel R."/>
        </authorList>
    </citation>
    <scope>NUCLEOTIDE SEQUENCE [LARGE SCALE GENOMIC DNA]</scope>
    <source>
        <strain evidence="1 2">DSM 11995</strain>
    </source>
</reference>
<evidence type="ECO:0000313" key="1">
    <source>
        <dbReference type="EMBL" id="PWB87878.1"/>
    </source>
</evidence>
<accession>A0A315XPT4</accession>
<dbReference type="AlphaFoldDB" id="A0A315XPT4"/>
<dbReference type="Proteomes" id="UP000251717">
    <property type="component" value="Unassembled WGS sequence"/>
</dbReference>
<protein>
    <submittedName>
        <fullName evidence="1">Uncharacterized protein</fullName>
    </submittedName>
</protein>
<keyword evidence="2" id="KW-1185">Reference proteome</keyword>
<dbReference type="EMBL" id="MZGS01000016">
    <property type="protein sequence ID" value="PWB87878.1"/>
    <property type="molecule type" value="Genomic_DNA"/>
</dbReference>
<gene>
    <name evidence="1" type="ORF">MBBTH_04650</name>
</gene>
<dbReference type="RefSeq" id="WP_116591445.1">
    <property type="nucleotide sequence ID" value="NZ_MZGS01000016.1"/>
</dbReference>
<evidence type="ECO:0000313" key="2">
    <source>
        <dbReference type="Proteomes" id="UP000251717"/>
    </source>
</evidence>
<comment type="caution">
    <text evidence="1">The sequence shown here is derived from an EMBL/GenBank/DDBJ whole genome shotgun (WGS) entry which is preliminary data.</text>
</comment>